<protein>
    <recommendedName>
        <fullName evidence="5">Peptidylamidoglycolate lyase</fullName>
    </recommendedName>
</protein>
<dbReference type="CDD" id="cd05819">
    <property type="entry name" value="NHL"/>
    <property type="match status" value="1"/>
</dbReference>
<evidence type="ECO:0000313" key="3">
    <source>
        <dbReference type="EMBL" id="KAL1514980.1"/>
    </source>
</evidence>
<name>A0AB34J947_PRYPA</name>
<dbReference type="InterPro" id="IPR001258">
    <property type="entry name" value="NHL_repeat"/>
</dbReference>
<proteinExistence type="predicted"/>
<dbReference type="InterPro" id="IPR050952">
    <property type="entry name" value="TRIM-NHL_E3_ligases"/>
</dbReference>
<evidence type="ECO:0000256" key="2">
    <source>
        <dbReference type="PROSITE-ProRule" id="PRU00504"/>
    </source>
</evidence>
<dbReference type="GO" id="GO:0000209">
    <property type="term" value="P:protein polyubiquitination"/>
    <property type="evidence" value="ECO:0007669"/>
    <property type="project" value="TreeGrafter"/>
</dbReference>
<dbReference type="SUPFAM" id="SSF101898">
    <property type="entry name" value="NHL repeat"/>
    <property type="match status" value="1"/>
</dbReference>
<dbReference type="GO" id="GO:0008270">
    <property type="term" value="F:zinc ion binding"/>
    <property type="evidence" value="ECO:0007669"/>
    <property type="project" value="UniProtKB-KW"/>
</dbReference>
<dbReference type="InterPro" id="IPR011042">
    <property type="entry name" value="6-blade_b-propeller_TolB-like"/>
</dbReference>
<dbReference type="PROSITE" id="PS51125">
    <property type="entry name" value="NHL"/>
    <property type="match status" value="1"/>
</dbReference>
<dbReference type="PANTHER" id="PTHR24104:SF25">
    <property type="entry name" value="PROTEIN LIN-41"/>
    <property type="match status" value="1"/>
</dbReference>
<comment type="caution">
    <text evidence="3">The sequence shown here is derived from an EMBL/GenBank/DDBJ whole genome shotgun (WGS) entry which is preliminary data.</text>
</comment>
<dbReference type="GO" id="GO:0061630">
    <property type="term" value="F:ubiquitin protein ligase activity"/>
    <property type="evidence" value="ECO:0007669"/>
    <property type="project" value="TreeGrafter"/>
</dbReference>
<evidence type="ECO:0000313" key="4">
    <source>
        <dbReference type="Proteomes" id="UP001515480"/>
    </source>
</evidence>
<dbReference type="Pfam" id="PF01436">
    <property type="entry name" value="NHL"/>
    <property type="match status" value="1"/>
</dbReference>
<dbReference type="Proteomes" id="UP001515480">
    <property type="component" value="Unassembled WGS sequence"/>
</dbReference>
<keyword evidence="4" id="KW-1185">Reference proteome</keyword>
<reference evidence="3 4" key="1">
    <citation type="journal article" date="2024" name="Science">
        <title>Giant polyketide synthase enzymes in the biosynthesis of giant marine polyether toxins.</title>
        <authorList>
            <person name="Fallon T.R."/>
            <person name="Shende V.V."/>
            <person name="Wierzbicki I.H."/>
            <person name="Pendleton A.L."/>
            <person name="Watervoot N.F."/>
            <person name="Auber R.P."/>
            <person name="Gonzalez D.J."/>
            <person name="Wisecaver J.H."/>
            <person name="Moore B.S."/>
        </authorList>
    </citation>
    <scope>NUCLEOTIDE SEQUENCE [LARGE SCALE GENOMIC DNA]</scope>
    <source>
        <strain evidence="3 4">12B1</strain>
    </source>
</reference>
<gene>
    <name evidence="3" type="ORF">AB1Y20_004055</name>
</gene>
<dbReference type="PANTHER" id="PTHR24104">
    <property type="entry name" value="E3 UBIQUITIN-PROTEIN LIGASE NHLRC1-RELATED"/>
    <property type="match status" value="1"/>
</dbReference>
<evidence type="ECO:0008006" key="5">
    <source>
        <dbReference type="Google" id="ProtNLM"/>
    </source>
</evidence>
<dbReference type="AlphaFoldDB" id="A0AB34J947"/>
<sequence length="391" mass="42232">MPTAPESRLASIAPLVAKRPASDAGSCPASTTCEVGSVGERNVRVKWVSNSAYVANEVLGSLDLLLLLMDHMNAVSISDAARVSRAWREAAAIKENQWRILKPSHTISPADGESHSLYSEFVATLPEVCGHATRLIVSDTHNNRLQCLDRDGLQKARYGRHGFMPGCFSKPRGLVCDDVGVFVVDSGNRRVQKLPLPKDGDWSGEPLAVSIGTGGEALRGPMGIALDRERVFVSDTYNHRIVAYDRHTLAFLFAFGRRGARPGEFNCPCGIAAHEKRLYIADNGNSRVQVFSVDGVFLHVLGAKLGASAVLFKAPYGVAVAAGRLIVSENTEGRLQVLELEGRPLQILTPQGVGVSREASFWLYGLCANAERAYVTDGCNGNVHVLDVRQS</sequence>
<dbReference type="EMBL" id="JBGBPQ010000012">
    <property type="protein sequence ID" value="KAL1514980.1"/>
    <property type="molecule type" value="Genomic_DNA"/>
</dbReference>
<feature type="repeat" description="NHL" evidence="2">
    <location>
        <begin position="252"/>
        <end position="294"/>
    </location>
</feature>
<dbReference type="Gene3D" id="2.120.10.30">
    <property type="entry name" value="TolB, C-terminal domain"/>
    <property type="match status" value="2"/>
</dbReference>
<keyword evidence="1" id="KW-0677">Repeat</keyword>
<evidence type="ECO:0000256" key="1">
    <source>
        <dbReference type="ARBA" id="ARBA00022737"/>
    </source>
</evidence>
<accession>A0AB34J947</accession>
<organism evidence="3 4">
    <name type="scientific">Prymnesium parvum</name>
    <name type="common">Toxic golden alga</name>
    <dbReference type="NCBI Taxonomy" id="97485"/>
    <lineage>
        <taxon>Eukaryota</taxon>
        <taxon>Haptista</taxon>
        <taxon>Haptophyta</taxon>
        <taxon>Prymnesiophyceae</taxon>
        <taxon>Prymnesiales</taxon>
        <taxon>Prymnesiaceae</taxon>
        <taxon>Prymnesium</taxon>
    </lineage>
</organism>
<dbReference type="GO" id="GO:0043161">
    <property type="term" value="P:proteasome-mediated ubiquitin-dependent protein catabolic process"/>
    <property type="evidence" value="ECO:0007669"/>
    <property type="project" value="TreeGrafter"/>
</dbReference>